<dbReference type="SUPFAM" id="SSF53474">
    <property type="entry name" value="alpha/beta-Hydrolases"/>
    <property type="match status" value="1"/>
</dbReference>
<accession>A0AAV0SUN3</accession>
<evidence type="ECO:0008006" key="4">
    <source>
        <dbReference type="Google" id="ProtNLM"/>
    </source>
</evidence>
<sequence length="373" mass="40970">MDHKRNNTVYTTISTLLLSGFDCVVFFSHFASLAASIILHLAQLCPMWFPISSVVLVLLAVTTSATNLERQTHEQRRLKEANIFSMSSSCQCKSTSRPCLFIHGELNGNEEKELQTSSKYFGDMTSHAPCCSSIKYVSLDTNSHGWTDGTLQETVCKHALSMSTTSDVKEKIIKDTILVTHSMGALILAGAVANMKCSIETISTSWVSMSAPMLGTLLSNAAQDVCTHDGWRPFRKVFLLVGQCPVNTGIKSLAYMGGIYSTIALNEEYTKAQKAYRDNVQGAMCSNGYLGIASKYQSQYMALATYVNHGTSEHDGFVTFESCRGGFPATKFDDKPTSAFYVTTCNHADTAFLTGNAYFSNAMEPVQWFECLL</sequence>
<organism evidence="2 3">
    <name type="scientific">Peronospora farinosa</name>
    <dbReference type="NCBI Taxonomy" id="134698"/>
    <lineage>
        <taxon>Eukaryota</taxon>
        <taxon>Sar</taxon>
        <taxon>Stramenopiles</taxon>
        <taxon>Oomycota</taxon>
        <taxon>Peronosporomycetes</taxon>
        <taxon>Peronosporales</taxon>
        <taxon>Peronosporaceae</taxon>
        <taxon>Peronospora</taxon>
    </lineage>
</organism>
<keyword evidence="1" id="KW-0472">Membrane</keyword>
<name>A0AAV0SUN3_9STRA</name>
<dbReference type="EMBL" id="CANTFK010000094">
    <property type="protein sequence ID" value="CAI5706479.1"/>
    <property type="molecule type" value="Genomic_DNA"/>
</dbReference>
<evidence type="ECO:0000313" key="2">
    <source>
        <dbReference type="EMBL" id="CAI5706479.1"/>
    </source>
</evidence>
<keyword evidence="1" id="KW-0812">Transmembrane</keyword>
<dbReference type="PANTHER" id="PTHR22538">
    <property type="entry name" value="CILIA- AND FLAGELLA-ASSOCIATED PROTEIN 74"/>
    <property type="match status" value="1"/>
</dbReference>
<feature type="transmembrane region" description="Helical" evidence="1">
    <location>
        <begin position="47"/>
        <end position="68"/>
    </location>
</feature>
<feature type="transmembrane region" description="Helical" evidence="1">
    <location>
        <begin position="12"/>
        <end position="41"/>
    </location>
</feature>
<reference evidence="2" key="1">
    <citation type="submission" date="2022-12" db="EMBL/GenBank/DDBJ databases">
        <authorList>
            <person name="Webb A."/>
        </authorList>
    </citation>
    <scope>NUCLEOTIDE SEQUENCE</scope>
    <source>
        <strain evidence="2">Pf2</strain>
    </source>
</reference>
<comment type="caution">
    <text evidence="2">The sequence shown here is derived from an EMBL/GenBank/DDBJ whole genome shotgun (WGS) entry which is preliminary data.</text>
</comment>
<dbReference type="PANTHER" id="PTHR22538:SF1">
    <property type="entry name" value="VWFD DOMAIN-CONTAINING PROTEIN"/>
    <property type="match status" value="1"/>
</dbReference>
<gene>
    <name evidence="2" type="ORF">PFR002_LOCUS1058</name>
</gene>
<proteinExistence type="predicted"/>
<keyword evidence="1" id="KW-1133">Transmembrane helix</keyword>
<dbReference type="AlphaFoldDB" id="A0AAV0SUN3"/>
<dbReference type="InterPro" id="IPR029058">
    <property type="entry name" value="AB_hydrolase_fold"/>
</dbReference>
<evidence type="ECO:0000256" key="1">
    <source>
        <dbReference type="SAM" id="Phobius"/>
    </source>
</evidence>
<dbReference type="Gene3D" id="3.40.50.1820">
    <property type="entry name" value="alpha/beta hydrolase"/>
    <property type="match status" value="1"/>
</dbReference>
<evidence type="ECO:0000313" key="3">
    <source>
        <dbReference type="Proteomes" id="UP001159659"/>
    </source>
</evidence>
<protein>
    <recommendedName>
        <fullName evidence="4">GPI inositol-deacylase</fullName>
    </recommendedName>
</protein>
<dbReference type="Proteomes" id="UP001159659">
    <property type="component" value="Unassembled WGS sequence"/>
</dbReference>